<evidence type="ECO:0008006" key="3">
    <source>
        <dbReference type="Google" id="ProtNLM"/>
    </source>
</evidence>
<protein>
    <recommendedName>
        <fullName evidence="3">S-methyl-5-thioribose-1-phosphate isomerase</fullName>
    </recommendedName>
</protein>
<reference evidence="2" key="1">
    <citation type="submission" date="2018-05" db="EMBL/GenBank/DDBJ databases">
        <authorList>
            <person name="Lanie J.A."/>
            <person name="Ng W.-L."/>
            <person name="Kazmierczak K.M."/>
            <person name="Andrzejewski T.M."/>
            <person name="Davidsen T.M."/>
            <person name="Wayne K.J."/>
            <person name="Tettelin H."/>
            <person name="Glass J.I."/>
            <person name="Rusch D."/>
            <person name="Podicherti R."/>
            <person name="Tsui H.-C.T."/>
            <person name="Winkler M.E."/>
        </authorList>
    </citation>
    <scope>NUCLEOTIDE SEQUENCE</scope>
</reference>
<dbReference type="PANTHER" id="PTHR43475:SF1">
    <property type="entry name" value="METHYLTHIORIBOSE-1-PHOSPHATE ISOMERASE"/>
    <property type="match status" value="1"/>
</dbReference>
<dbReference type="Pfam" id="PF01008">
    <property type="entry name" value="IF-2B"/>
    <property type="match status" value="1"/>
</dbReference>
<dbReference type="FunFam" id="3.40.50.10470:FF:000006">
    <property type="entry name" value="Methylthioribose-1-phosphate isomerase"/>
    <property type="match status" value="1"/>
</dbReference>
<dbReference type="InterPro" id="IPR011559">
    <property type="entry name" value="Initiation_fac_2B_a/b/d"/>
</dbReference>
<evidence type="ECO:0000313" key="2">
    <source>
        <dbReference type="EMBL" id="SVB98394.1"/>
    </source>
</evidence>
<accession>A0A382IFC0</accession>
<dbReference type="NCBIfam" id="TIGR00512">
    <property type="entry name" value="salvage_mtnA"/>
    <property type="match status" value="1"/>
</dbReference>
<dbReference type="AlphaFoldDB" id="A0A382IFC0"/>
<evidence type="ECO:0000256" key="1">
    <source>
        <dbReference type="ARBA" id="ARBA00023235"/>
    </source>
</evidence>
<dbReference type="Gene3D" id="1.20.120.420">
    <property type="entry name" value="translation initiation factor eif-2b, domain 1"/>
    <property type="match status" value="1"/>
</dbReference>
<dbReference type="InterPro" id="IPR005251">
    <property type="entry name" value="IF-M1Pi"/>
</dbReference>
<dbReference type="FunFam" id="1.20.120.420:FF:000003">
    <property type="entry name" value="Methylthioribose-1-phosphate isomerase"/>
    <property type="match status" value="1"/>
</dbReference>
<dbReference type="GO" id="GO:0019509">
    <property type="term" value="P:L-methionine salvage from methylthioadenosine"/>
    <property type="evidence" value="ECO:0007669"/>
    <property type="project" value="TreeGrafter"/>
</dbReference>
<dbReference type="NCBIfam" id="NF004326">
    <property type="entry name" value="PRK05720.1"/>
    <property type="match status" value="1"/>
</dbReference>
<dbReference type="NCBIfam" id="TIGR00524">
    <property type="entry name" value="eIF-2B_rel"/>
    <property type="match status" value="1"/>
</dbReference>
<gene>
    <name evidence="2" type="ORF">METZ01_LOCUS251248</name>
</gene>
<dbReference type="EMBL" id="UINC01067071">
    <property type="protein sequence ID" value="SVB98394.1"/>
    <property type="molecule type" value="Genomic_DNA"/>
</dbReference>
<dbReference type="PANTHER" id="PTHR43475">
    <property type="entry name" value="METHYLTHIORIBOSE-1-PHOSPHATE ISOMERASE"/>
    <property type="match status" value="1"/>
</dbReference>
<dbReference type="Gene3D" id="3.40.50.10470">
    <property type="entry name" value="Translation initiation factor eif-2b, domain 2"/>
    <property type="match status" value="1"/>
</dbReference>
<name>A0A382IFC0_9ZZZZ</name>
<keyword evidence="1" id="KW-0413">Isomerase</keyword>
<dbReference type="SUPFAM" id="SSF100950">
    <property type="entry name" value="NagB/RpiA/CoA transferase-like"/>
    <property type="match status" value="1"/>
</dbReference>
<dbReference type="InterPro" id="IPR042529">
    <property type="entry name" value="IF_2B-like_C"/>
</dbReference>
<dbReference type="GO" id="GO:0046523">
    <property type="term" value="F:S-methyl-5-thioribose-1-phosphate isomerase activity"/>
    <property type="evidence" value="ECO:0007669"/>
    <property type="project" value="TreeGrafter"/>
</dbReference>
<proteinExistence type="inferred from homology"/>
<organism evidence="2">
    <name type="scientific">marine metagenome</name>
    <dbReference type="NCBI Taxonomy" id="408172"/>
    <lineage>
        <taxon>unclassified sequences</taxon>
        <taxon>metagenomes</taxon>
        <taxon>ecological metagenomes</taxon>
    </lineage>
</organism>
<sequence>MIDQTRLPAEKVFVNCKTIEEVGQAIKTMVIRGAPAIGVAAALGISLGADAITASSFDDFYSEMEQQCDRLGKSRPTAVNLAWAINRMKQVVKTSKNLPVPELKARLKQEALTILTEDISINKSMGQHGQTLVENGNVILTHCNAGALATAGFGTALGVIRASVNAGKNVRVLANETRPFLQGARLTTWELKEDNIPVKLITDNMCGFFMKNQEIDLVVVGADRIAGNGDVANKIGTYMVAVLAKENSIPFYVAAPISTLDLSLASGDEIPIEERSAEEVVNINNKRIAPKGIEVAHPAFDITPNKLVTAIITENGIARPPFTESLKTLAQKK</sequence>
<dbReference type="InterPro" id="IPR027363">
    <property type="entry name" value="M1Pi_N"/>
</dbReference>
<dbReference type="InterPro" id="IPR037171">
    <property type="entry name" value="NagB/RpiA_transferase-like"/>
</dbReference>
<dbReference type="InterPro" id="IPR000649">
    <property type="entry name" value="IF-2B-related"/>
</dbReference>
<dbReference type="HAMAP" id="MF_01678">
    <property type="entry name" value="Salvage_MtnA"/>
    <property type="match status" value="1"/>
</dbReference>